<dbReference type="PANTHER" id="PTHR35177">
    <property type="entry name" value="HYDROGENASE MATURATION FACTOR HYBG"/>
    <property type="match status" value="1"/>
</dbReference>
<dbReference type="InterPro" id="IPR019812">
    <property type="entry name" value="Hydgase_assmbl_chp_CS"/>
</dbReference>
<dbReference type="EMBL" id="CP132942">
    <property type="protein sequence ID" value="XCB34542.1"/>
    <property type="molecule type" value="Genomic_DNA"/>
</dbReference>
<protein>
    <submittedName>
        <fullName evidence="2">HypC/HybG/HupF family hydrogenase formation chaperone</fullName>
    </submittedName>
</protein>
<dbReference type="InterPro" id="IPR001109">
    <property type="entry name" value="Hydrogenase_HupF/HypC"/>
</dbReference>
<evidence type="ECO:0000256" key="1">
    <source>
        <dbReference type="ARBA" id="ARBA00006018"/>
    </source>
</evidence>
<dbReference type="AlphaFoldDB" id="A0AAU7ZUC6"/>
<dbReference type="PROSITE" id="PS01097">
    <property type="entry name" value="HUPF_HYPC"/>
    <property type="match status" value="1"/>
</dbReference>
<dbReference type="KEGG" id="tpsc:RBB77_06535"/>
<proteinExistence type="inferred from homology"/>
<comment type="similarity">
    <text evidence="1">Belongs to the HupF/HypC family.</text>
</comment>
<dbReference type="Pfam" id="PF01455">
    <property type="entry name" value="HupF_HypC"/>
    <property type="match status" value="1"/>
</dbReference>
<dbReference type="RefSeq" id="WP_353065781.1">
    <property type="nucleotide sequence ID" value="NZ_CP132942.1"/>
</dbReference>
<reference evidence="2" key="2">
    <citation type="journal article" date="2024" name="Environ. Microbiol.">
        <title>Genome analysis and description of Tunturibacter gen. nov. expands the diversity of Terriglobia in tundra soils.</title>
        <authorList>
            <person name="Messyasz A."/>
            <person name="Mannisto M.K."/>
            <person name="Kerkhof L.J."/>
            <person name="Haggblom M.M."/>
        </authorList>
    </citation>
    <scope>NUCLEOTIDE SEQUENCE</scope>
    <source>
        <strain evidence="2">X5P6</strain>
    </source>
</reference>
<evidence type="ECO:0000313" key="2">
    <source>
        <dbReference type="EMBL" id="XCB34542.1"/>
    </source>
</evidence>
<gene>
    <name evidence="2" type="ORF">RBB77_06535</name>
</gene>
<dbReference type="Gene3D" id="2.30.30.140">
    <property type="match status" value="1"/>
</dbReference>
<dbReference type="GO" id="GO:0005506">
    <property type="term" value="F:iron ion binding"/>
    <property type="evidence" value="ECO:0007669"/>
    <property type="project" value="TreeGrafter"/>
</dbReference>
<dbReference type="PANTHER" id="PTHR35177:SF2">
    <property type="entry name" value="HYDROGENASE MATURATION FACTOR HYBG"/>
    <property type="match status" value="1"/>
</dbReference>
<accession>A0AAU7ZUC6</accession>
<dbReference type="GO" id="GO:0051604">
    <property type="term" value="P:protein maturation"/>
    <property type="evidence" value="ECO:0007669"/>
    <property type="project" value="TreeGrafter"/>
</dbReference>
<dbReference type="NCBIfam" id="TIGR00074">
    <property type="entry name" value="hypC_hupF"/>
    <property type="match status" value="1"/>
</dbReference>
<reference evidence="2" key="1">
    <citation type="submission" date="2023-08" db="EMBL/GenBank/DDBJ databases">
        <authorList>
            <person name="Messyasz A."/>
            <person name="Mannisto M.K."/>
            <person name="Kerkhof L.J."/>
            <person name="Haggblom M."/>
        </authorList>
    </citation>
    <scope>NUCLEOTIDE SEQUENCE</scope>
    <source>
        <strain evidence="2">X5P6</strain>
    </source>
</reference>
<dbReference type="GO" id="GO:1902670">
    <property type="term" value="F:carbon dioxide binding"/>
    <property type="evidence" value="ECO:0007669"/>
    <property type="project" value="TreeGrafter"/>
</dbReference>
<sequence length="106" mass="11652">MCLAIPGKIVELIDGQNQVGIVEVTGVRRKVQLGLLEDDMPKVGDWVLIHVGFAMSKISERDAEEQMRLLTALGEVEQAMEEVRGYGLENSADRAGPVELNGKRYA</sequence>
<name>A0AAU7ZUC6_9BACT</name>
<dbReference type="PRINTS" id="PR00445">
    <property type="entry name" value="HUPFHYPC"/>
</dbReference>
<dbReference type="FunFam" id="2.30.30.140:FF:000022">
    <property type="entry name" value="Hydrogenase assembly chaperone HybG"/>
    <property type="match status" value="1"/>
</dbReference>
<organism evidence="2">
    <name type="scientific">Tunturiibacter psychrotolerans</name>
    <dbReference type="NCBI Taxonomy" id="3069686"/>
    <lineage>
        <taxon>Bacteria</taxon>
        <taxon>Pseudomonadati</taxon>
        <taxon>Acidobacteriota</taxon>
        <taxon>Terriglobia</taxon>
        <taxon>Terriglobales</taxon>
        <taxon>Acidobacteriaceae</taxon>
        <taxon>Tunturiibacter</taxon>
    </lineage>
</organism>
<dbReference type="SUPFAM" id="SSF159127">
    <property type="entry name" value="HupF/HypC-like"/>
    <property type="match status" value="1"/>
</dbReference>